<keyword evidence="2" id="KW-1185">Reference proteome</keyword>
<reference evidence="1" key="1">
    <citation type="journal article" date="2014" name="Int. J. Syst. Evol. Microbiol.">
        <title>Complete genome sequence of Corynebacterium casei LMG S-19264T (=DSM 44701T), isolated from a smear-ripened cheese.</title>
        <authorList>
            <consortium name="US DOE Joint Genome Institute (JGI-PGF)"/>
            <person name="Walter F."/>
            <person name="Albersmeier A."/>
            <person name="Kalinowski J."/>
            <person name="Ruckert C."/>
        </authorList>
    </citation>
    <scope>NUCLEOTIDE SEQUENCE</scope>
    <source>
        <strain evidence="1">CGMCC 1.12919</strain>
    </source>
</reference>
<evidence type="ECO:0000313" key="1">
    <source>
        <dbReference type="EMBL" id="GGC45593.1"/>
    </source>
</evidence>
<evidence type="ECO:0000313" key="2">
    <source>
        <dbReference type="Proteomes" id="UP000637002"/>
    </source>
</evidence>
<dbReference type="Proteomes" id="UP000637002">
    <property type="component" value="Unassembled WGS sequence"/>
</dbReference>
<dbReference type="AlphaFoldDB" id="A0A916X7K3"/>
<gene>
    <name evidence="1" type="ORF">GCM10010994_00920</name>
</gene>
<dbReference type="EMBL" id="BMGG01000001">
    <property type="protein sequence ID" value="GGC45593.1"/>
    <property type="molecule type" value="Genomic_DNA"/>
</dbReference>
<proteinExistence type="predicted"/>
<accession>A0A916X7K3</accession>
<dbReference type="RefSeq" id="WP_188607174.1">
    <property type="nucleotide sequence ID" value="NZ_BMGG01000001.1"/>
</dbReference>
<protein>
    <submittedName>
        <fullName evidence="1">Uncharacterized protein</fullName>
    </submittedName>
</protein>
<organism evidence="1 2">
    <name type="scientific">Chelatococcus reniformis</name>
    <dbReference type="NCBI Taxonomy" id="1494448"/>
    <lineage>
        <taxon>Bacteria</taxon>
        <taxon>Pseudomonadati</taxon>
        <taxon>Pseudomonadota</taxon>
        <taxon>Alphaproteobacteria</taxon>
        <taxon>Hyphomicrobiales</taxon>
        <taxon>Chelatococcaceae</taxon>
        <taxon>Chelatococcus</taxon>
    </lineage>
</organism>
<name>A0A916X7K3_9HYPH</name>
<reference evidence="1" key="2">
    <citation type="submission" date="2020-09" db="EMBL/GenBank/DDBJ databases">
        <authorList>
            <person name="Sun Q."/>
            <person name="Zhou Y."/>
        </authorList>
    </citation>
    <scope>NUCLEOTIDE SEQUENCE</scope>
    <source>
        <strain evidence="1">CGMCC 1.12919</strain>
    </source>
</reference>
<comment type="caution">
    <text evidence="1">The sequence shown here is derived from an EMBL/GenBank/DDBJ whole genome shotgun (WGS) entry which is preliminary data.</text>
</comment>
<sequence>MLIRVTERNDNTRILLNSSHILMVRPIAAGGSTIYLACGSLHHPDLLKVKESVEELTQALQLAGDLPAPLPAAASVSAAH</sequence>